<reference evidence="14 15" key="1">
    <citation type="submission" date="2023-08" db="EMBL/GenBank/DDBJ databases">
        <title>A Necator americanus chromosomal reference genome.</title>
        <authorList>
            <person name="Ilik V."/>
            <person name="Petrzelkova K.J."/>
            <person name="Pardy F."/>
            <person name="Fuh T."/>
            <person name="Niatou-Singa F.S."/>
            <person name="Gouil Q."/>
            <person name="Baker L."/>
            <person name="Ritchie M.E."/>
            <person name="Jex A.R."/>
            <person name="Gazzola D."/>
            <person name="Li H."/>
            <person name="Toshio Fujiwara R."/>
            <person name="Zhan B."/>
            <person name="Aroian R.V."/>
            <person name="Pafco B."/>
            <person name="Schwarz E.M."/>
        </authorList>
    </citation>
    <scope>NUCLEOTIDE SEQUENCE [LARGE SCALE GENOMIC DNA]</scope>
    <source>
        <strain evidence="14 15">Aroian</strain>
        <tissue evidence="14">Whole animal</tissue>
    </source>
</reference>
<keyword evidence="9" id="KW-0325">Glycoprotein</keyword>
<feature type="transmembrane region" description="Helical" evidence="12">
    <location>
        <begin position="1228"/>
        <end position="1247"/>
    </location>
</feature>
<accession>A0ABR1EB52</accession>
<evidence type="ECO:0000256" key="1">
    <source>
        <dbReference type="ARBA" id="ARBA00004651"/>
    </source>
</evidence>
<dbReference type="Pfam" id="PF01094">
    <property type="entry name" value="ANF_receptor"/>
    <property type="match status" value="2"/>
</dbReference>
<keyword evidence="6" id="KW-0297">G-protein coupled receptor</keyword>
<name>A0ABR1EB52_NECAM</name>
<dbReference type="PANTHER" id="PTHR24060">
    <property type="entry name" value="METABOTROPIC GLUTAMATE RECEPTOR"/>
    <property type="match status" value="1"/>
</dbReference>
<evidence type="ECO:0000256" key="9">
    <source>
        <dbReference type="ARBA" id="ARBA00023180"/>
    </source>
</evidence>
<evidence type="ECO:0000256" key="10">
    <source>
        <dbReference type="ARBA" id="ARBA00023224"/>
    </source>
</evidence>
<evidence type="ECO:0000259" key="13">
    <source>
        <dbReference type="PROSITE" id="PS50259"/>
    </source>
</evidence>
<evidence type="ECO:0000256" key="3">
    <source>
        <dbReference type="ARBA" id="ARBA00022475"/>
    </source>
</evidence>
<feature type="region of interest" description="Disordered" evidence="11">
    <location>
        <begin position="1326"/>
        <end position="1350"/>
    </location>
</feature>
<feature type="transmembrane region" description="Helical" evidence="12">
    <location>
        <begin position="1259"/>
        <end position="1281"/>
    </location>
</feature>
<evidence type="ECO:0000256" key="11">
    <source>
        <dbReference type="SAM" id="MobiDB-lite"/>
    </source>
</evidence>
<feature type="compositionally biased region" description="Polar residues" evidence="11">
    <location>
        <begin position="1337"/>
        <end position="1350"/>
    </location>
</feature>
<sequence>MSSTTTAIVADDDVQRTLLFCFMFSILALATHILANVTEAAKMVDGNDLAPSNKVRQIRIAGDLMLGGVFPVHTKSQNPDEPCGEIAETRGVHRVEAMLYALDRINAQKDFLRGYKLGALILDSCSNPAYALNQSLEFVRDMIGSSDASDYVCSDGSDPLTRSASKKKNVVAVVGASYSSVTVQVANLLRLFRIVQVSPASTNADLSDKSRFEYFARTVPSDDYQAMAMVEIAVRFKWTYVSLVYSADEYGELGADAFKKEARKKGICIAIEERIQNKKESFVESIDNLVKKLQPDKKVGARVVVLFVGTEYVPELLKHTAERMKLSAGYSKKEDYMVRSHLFGRLASESWDRNNEKYMIGHNRLAAQGALVLMLASQKVPSFDEYLLSLHPGSEKFERNKWLRELWISKYKCSFDLPPESTENRCEDARQTSENFHADDKVQFVIDAVYAIAHALQAMKSTVCPDDVIETSWISRYSKKPDICHAMQSIDGDEFYQKYLLKVQFEDIVGKDFRFSPQGDGPASYTILTYRPKSLDKKRRVSEDDDDPSDGSDYVEIGHWSGNVRQIRDSRRFDVGRCFPVHTKSQNPDEPRGEIAGDERCPSRALILDSCSNPAYALNQSLEFVRDMIGSSDASDYVCRTVPSDDYQAMAMVEIAVRFKWTYVSLVYSADEYGELGADAFKKEARKKGICIAIEERIQNKKESFVESIDNLVKKLQPDKKVGARVVVLFVGTEYVPELLKHTAERMKLSAGYSKKKIIWLASESWDRNNEKYMIGHNRLAAQGALVLMLASQKVPSFDEYLLSLHPGSEKFERNKWLRELWISKYKCSFDLPPESTENRCEDARQTSENFHADDKVQFVIDAVYAIAHALQAMKSTVCPDDVIETSWISRYSKKPDICHAMQSIDGDEFYQKYLLKVQFEDIVGKDFRFSPQGDGPASYTILTYRPKSLDKKRRVSEDDDDPSDGSDYVEIGHWSENNLTIYEDELWWGKDQVPFSQCSLECRTGYRKQLIKDEQCCWACSKCEDYEFLINETHCVACELGWWPTEDRKGCYDLSITHLRHMRWSSLYSIVPAVFAVIGIIATLFVIVIYIMYNETPVVKASGRELSYLLLISMIMCYAMTFVLLSRPNTVVCAIKRTGIGFAFSCLYAAMLVKTNRIARIFSQASLSAQRPLFISPLSQVVMTSMLAGVQLIGSIIWLFVVPPGSRHDYPTRDQVVLTCNVPDHHFLYSLAYDGILIIACTVYAVKTRKIQTTSLCISISMSANVALVCIFSPKLWIILFEKHKNVRKQEGENMLNKRSLGNCGSRLYGSTTEEPNQYTALLGGDRKQSSRKFSHPTSTTSSAHDTFL</sequence>
<evidence type="ECO:0000256" key="8">
    <source>
        <dbReference type="ARBA" id="ARBA00023170"/>
    </source>
</evidence>
<dbReference type="InterPro" id="IPR017978">
    <property type="entry name" value="GPCR_3_C"/>
</dbReference>
<keyword evidence="15" id="KW-1185">Reference proteome</keyword>
<dbReference type="InterPro" id="IPR011500">
    <property type="entry name" value="GPCR_3_9-Cys_dom"/>
</dbReference>
<dbReference type="Proteomes" id="UP001303046">
    <property type="component" value="Unassembled WGS sequence"/>
</dbReference>
<evidence type="ECO:0000313" key="15">
    <source>
        <dbReference type="Proteomes" id="UP001303046"/>
    </source>
</evidence>
<feature type="transmembrane region" description="Helical" evidence="12">
    <location>
        <begin position="1175"/>
        <end position="1202"/>
    </location>
</feature>
<dbReference type="SUPFAM" id="SSF53822">
    <property type="entry name" value="Periplasmic binding protein-like I"/>
    <property type="match status" value="2"/>
</dbReference>
<dbReference type="PROSITE" id="PS50259">
    <property type="entry name" value="G_PROTEIN_RECEP_F3_4"/>
    <property type="match status" value="1"/>
</dbReference>
<dbReference type="Pfam" id="PF00003">
    <property type="entry name" value="7tm_3"/>
    <property type="match status" value="1"/>
</dbReference>
<feature type="transmembrane region" description="Helical" evidence="12">
    <location>
        <begin position="1068"/>
        <end position="1094"/>
    </location>
</feature>
<dbReference type="Gene3D" id="2.10.50.30">
    <property type="entry name" value="GPCR, family 3, nine cysteines domain"/>
    <property type="match status" value="1"/>
</dbReference>
<keyword evidence="5 12" id="KW-1133">Transmembrane helix</keyword>
<dbReference type="CDD" id="cd06362">
    <property type="entry name" value="PBP1_mGluR"/>
    <property type="match status" value="1"/>
</dbReference>
<organism evidence="14 15">
    <name type="scientific">Necator americanus</name>
    <name type="common">Human hookworm</name>
    <dbReference type="NCBI Taxonomy" id="51031"/>
    <lineage>
        <taxon>Eukaryota</taxon>
        <taxon>Metazoa</taxon>
        <taxon>Ecdysozoa</taxon>
        <taxon>Nematoda</taxon>
        <taxon>Chromadorea</taxon>
        <taxon>Rhabditida</taxon>
        <taxon>Rhabditina</taxon>
        <taxon>Rhabditomorpha</taxon>
        <taxon>Strongyloidea</taxon>
        <taxon>Ancylostomatidae</taxon>
        <taxon>Bunostominae</taxon>
        <taxon>Necator</taxon>
    </lineage>
</organism>
<dbReference type="PRINTS" id="PR00248">
    <property type="entry name" value="GPCRMGR"/>
</dbReference>
<evidence type="ECO:0000256" key="4">
    <source>
        <dbReference type="ARBA" id="ARBA00022692"/>
    </source>
</evidence>
<comment type="caution">
    <text evidence="14">The sequence shown here is derived from an EMBL/GenBank/DDBJ whole genome shotgun (WGS) entry which is preliminary data.</text>
</comment>
<dbReference type="Pfam" id="PF07562">
    <property type="entry name" value="NCD3G"/>
    <property type="match status" value="1"/>
</dbReference>
<evidence type="ECO:0000256" key="7">
    <source>
        <dbReference type="ARBA" id="ARBA00023136"/>
    </source>
</evidence>
<dbReference type="PROSITE" id="PS00980">
    <property type="entry name" value="G_PROTEIN_RECEP_F3_2"/>
    <property type="match status" value="1"/>
</dbReference>
<keyword evidence="3" id="KW-1003">Cell membrane</keyword>
<proteinExistence type="inferred from homology"/>
<dbReference type="InterPro" id="IPR050726">
    <property type="entry name" value="mGluR"/>
</dbReference>
<keyword evidence="4 12" id="KW-0812">Transmembrane</keyword>
<keyword evidence="8" id="KW-0675">Receptor</keyword>
<evidence type="ECO:0000256" key="6">
    <source>
        <dbReference type="ARBA" id="ARBA00023040"/>
    </source>
</evidence>
<dbReference type="EMBL" id="JAVFWL010000006">
    <property type="protein sequence ID" value="KAK6759891.1"/>
    <property type="molecule type" value="Genomic_DNA"/>
</dbReference>
<comment type="similarity">
    <text evidence="2">Belongs to the G-protein coupled receptor 3 family.</text>
</comment>
<dbReference type="InterPro" id="IPR000162">
    <property type="entry name" value="GPCR_3_mtglu_rcpt"/>
</dbReference>
<dbReference type="InterPro" id="IPR000337">
    <property type="entry name" value="GPCR_3"/>
</dbReference>
<dbReference type="InterPro" id="IPR028082">
    <property type="entry name" value="Peripla_BP_I"/>
</dbReference>
<evidence type="ECO:0000313" key="14">
    <source>
        <dbReference type="EMBL" id="KAK6759891.1"/>
    </source>
</evidence>
<dbReference type="InterPro" id="IPR001828">
    <property type="entry name" value="ANF_lig-bd_rcpt"/>
</dbReference>
<feature type="transmembrane region" description="Helical" evidence="12">
    <location>
        <begin position="17"/>
        <end position="35"/>
    </location>
</feature>
<evidence type="ECO:0000256" key="2">
    <source>
        <dbReference type="ARBA" id="ARBA00007242"/>
    </source>
</evidence>
<feature type="transmembrane region" description="Helical" evidence="12">
    <location>
        <begin position="1106"/>
        <end position="1126"/>
    </location>
</feature>
<keyword evidence="7 12" id="KW-0472">Membrane</keyword>
<dbReference type="InterPro" id="IPR017979">
    <property type="entry name" value="GPCR_3_CS"/>
</dbReference>
<comment type="subcellular location">
    <subcellularLocation>
        <location evidence="1">Cell membrane</location>
        <topology evidence="1">Multi-pass membrane protein</topology>
    </subcellularLocation>
</comment>
<dbReference type="PRINTS" id="PR00593">
    <property type="entry name" value="MTABOTROPICR"/>
</dbReference>
<dbReference type="Gene3D" id="3.40.50.2300">
    <property type="match status" value="4"/>
</dbReference>
<protein>
    <recommendedName>
        <fullName evidence="13">G-protein coupled receptors family 3 profile domain-containing protein</fullName>
    </recommendedName>
</protein>
<gene>
    <name evidence="14" type="primary">Necator_chrX.g21610</name>
    <name evidence="14" type="ORF">RB195_021449</name>
</gene>
<evidence type="ECO:0000256" key="12">
    <source>
        <dbReference type="SAM" id="Phobius"/>
    </source>
</evidence>
<feature type="transmembrane region" description="Helical" evidence="12">
    <location>
        <begin position="1138"/>
        <end position="1154"/>
    </location>
</feature>
<feature type="domain" description="G-protein coupled receptors family 3 profile" evidence="13">
    <location>
        <begin position="1069"/>
        <end position="1279"/>
    </location>
</feature>
<evidence type="ECO:0000256" key="5">
    <source>
        <dbReference type="ARBA" id="ARBA00022989"/>
    </source>
</evidence>
<dbReference type="InterPro" id="IPR038550">
    <property type="entry name" value="GPCR_3_9-Cys_sf"/>
</dbReference>
<keyword evidence="10" id="KW-0807">Transducer</keyword>